<feature type="compositionally biased region" description="Low complexity" evidence="1">
    <location>
        <begin position="91"/>
        <end position="101"/>
    </location>
</feature>
<organism evidence="3 4">
    <name type="scientific">Prauserella shujinwangii</name>
    <dbReference type="NCBI Taxonomy" id="1453103"/>
    <lineage>
        <taxon>Bacteria</taxon>
        <taxon>Bacillati</taxon>
        <taxon>Actinomycetota</taxon>
        <taxon>Actinomycetes</taxon>
        <taxon>Pseudonocardiales</taxon>
        <taxon>Pseudonocardiaceae</taxon>
        <taxon>Prauserella</taxon>
    </lineage>
</organism>
<reference evidence="3 4" key="1">
    <citation type="submission" date="2018-03" db="EMBL/GenBank/DDBJ databases">
        <title>Genomic Encyclopedia of Type Strains, Phase III (KMG-III): the genomes of soil and plant-associated and newly described type strains.</title>
        <authorList>
            <person name="Whitman W."/>
        </authorList>
    </citation>
    <scope>NUCLEOTIDE SEQUENCE [LARGE SCALE GENOMIC DNA]</scope>
    <source>
        <strain evidence="3 4">CGMCC 4.7125</strain>
    </source>
</reference>
<gene>
    <name evidence="3" type="ORF">B0I33_103303</name>
</gene>
<keyword evidence="4" id="KW-1185">Reference proteome</keyword>
<name>A0A2T0LYT4_9PSEU</name>
<dbReference type="EMBL" id="PVNH01000003">
    <property type="protein sequence ID" value="PRX49269.1"/>
    <property type="molecule type" value="Genomic_DNA"/>
</dbReference>
<feature type="chain" id="PRO_5015753039" description="Secreted protein" evidence="2">
    <location>
        <begin position="27"/>
        <end position="222"/>
    </location>
</feature>
<dbReference type="RefSeq" id="WP_106177954.1">
    <property type="nucleotide sequence ID" value="NZ_PVNH01000003.1"/>
</dbReference>
<comment type="caution">
    <text evidence="3">The sequence shown here is derived from an EMBL/GenBank/DDBJ whole genome shotgun (WGS) entry which is preliminary data.</text>
</comment>
<evidence type="ECO:0000256" key="2">
    <source>
        <dbReference type="SAM" id="SignalP"/>
    </source>
</evidence>
<evidence type="ECO:0000313" key="3">
    <source>
        <dbReference type="EMBL" id="PRX49269.1"/>
    </source>
</evidence>
<evidence type="ECO:0000313" key="4">
    <source>
        <dbReference type="Proteomes" id="UP000238362"/>
    </source>
</evidence>
<protein>
    <recommendedName>
        <fullName evidence="5">Secreted protein</fullName>
    </recommendedName>
</protein>
<dbReference type="OrthoDB" id="3637640at2"/>
<sequence>MSRIGRSMVVAALAGSLLTVPGAATAEQEAPVAATASASASVGAVDIVVAGRPGHAAPIAPCTVGGTERNSARGTDVGRTTSFGAGDTRCARTSGGAATAKATGQRFRTSVLRQFGGPVLRVRTFSAECRTTGNGSEGYVELGGVSGFRLPSEIPADHTITIPGRSEGDPPMAEIVLNDLVAPTPPDGSLTTHALHIKLFPQGGPASGDIFVGTAGCDPYAG</sequence>
<feature type="region of interest" description="Disordered" evidence="1">
    <location>
        <begin position="67"/>
        <end position="101"/>
    </location>
</feature>
<dbReference type="Proteomes" id="UP000238362">
    <property type="component" value="Unassembled WGS sequence"/>
</dbReference>
<evidence type="ECO:0008006" key="5">
    <source>
        <dbReference type="Google" id="ProtNLM"/>
    </source>
</evidence>
<accession>A0A2T0LYT4</accession>
<keyword evidence="2" id="KW-0732">Signal</keyword>
<feature type="signal peptide" evidence="2">
    <location>
        <begin position="1"/>
        <end position="26"/>
    </location>
</feature>
<feature type="compositionally biased region" description="Polar residues" evidence="1">
    <location>
        <begin position="68"/>
        <end position="83"/>
    </location>
</feature>
<proteinExistence type="predicted"/>
<evidence type="ECO:0000256" key="1">
    <source>
        <dbReference type="SAM" id="MobiDB-lite"/>
    </source>
</evidence>
<dbReference type="AlphaFoldDB" id="A0A2T0LYT4"/>